<reference evidence="1" key="1">
    <citation type="submission" date="2014-09" db="EMBL/GenBank/DDBJ databases">
        <title>Genome sequence of the luminous mushroom Mycena chlorophos for searching fungal bioluminescence genes.</title>
        <authorList>
            <person name="Tanaka Y."/>
            <person name="Kasuga D."/>
            <person name="Oba Y."/>
            <person name="Hase S."/>
            <person name="Sato K."/>
            <person name="Oba Y."/>
            <person name="Sakakibara Y."/>
        </authorList>
    </citation>
    <scope>NUCLEOTIDE SEQUENCE</scope>
</reference>
<proteinExistence type="predicted"/>
<feature type="non-terminal residue" evidence="1">
    <location>
        <position position="1"/>
    </location>
</feature>
<sequence length="292" mass="33430">NPTEESAPDARVSRRRPPWKINLAQEVRGVLLKLIPAHKLLDQTVDENDRVAFTAWREVNPDAEATTATAFRVDVSAGPKSQWNASATRVFMDFYYQSTGKRRTELQDSRLLVVFASRLRTLRKEAGLRITQSVAQKEARMSAIRNRSRRQTTLDNRLEVARSHRPLVKHLSLLQKLGVNGTSSDESDREDPRNPKFYRHTIPYLSDQCVAWKHHFDRLAQDHPPVAPSPHSGNAPRIRQVKANPIPSRRRVTWIANLPPNAYNPDWLNANPARADRLQATEDYDFSFPEGY</sequence>
<organism evidence="1 2">
    <name type="scientific">Mycena chlorophos</name>
    <name type="common">Agaric fungus</name>
    <name type="synonym">Agaricus chlorophos</name>
    <dbReference type="NCBI Taxonomy" id="658473"/>
    <lineage>
        <taxon>Eukaryota</taxon>
        <taxon>Fungi</taxon>
        <taxon>Dikarya</taxon>
        <taxon>Basidiomycota</taxon>
        <taxon>Agaricomycotina</taxon>
        <taxon>Agaricomycetes</taxon>
        <taxon>Agaricomycetidae</taxon>
        <taxon>Agaricales</taxon>
        <taxon>Marasmiineae</taxon>
        <taxon>Mycenaceae</taxon>
        <taxon>Mycena</taxon>
    </lineage>
</organism>
<evidence type="ECO:0000313" key="1">
    <source>
        <dbReference type="EMBL" id="GAT43862.1"/>
    </source>
</evidence>
<dbReference type="EMBL" id="DF839356">
    <property type="protein sequence ID" value="GAT43862.1"/>
    <property type="molecule type" value="Genomic_DNA"/>
</dbReference>
<evidence type="ECO:0000313" key="2">
    <source>
        <dbReference type="Proteomes" id="UP000815677"/>
    </source>
</evidence>
<protein>
    <submittedName>
        <fullName evidence="1">Uncharacterized protein</fullName>
    </submittedName>
</protein>
<name>A0ABQ0KY81_MYCCL</name>
<accession>A0ABQ0KY81</accession>
<keyword evidence="2" id="KW-1185">Reference proteome</keyword>
<gene>
    <name evidence="1" type="ORF">MCHLO_01527</name>
</gene>
<dbReference type="Proteomes" id="UP000815677">
    <property type="component" value="Unassembled WGS sequence"/>
</dbReference>